<protein>
    <recommendedName>
        <fullName evidence="4">Secreted protein</fullName>
    </recommendedName>
</protein>
<feature type="chain" id="PRO_5040211775" description="Secreted protein" evidence="1">
    <location>
        <begin position="29"/>
        <end position="73"/>
    </location>
</feature>
<accession>A0A9P9A460</accession>
<evidence type="ECO:0008006" key="4">
    <source>
        <dbReference type="Google" id="ProtNLM"/>
    </source>
</evidence>
<sequence>MASAAGLTQSQRRAVLLLLLLKGRLACSRPRTCYWHSSRPTRNPTLMLAIPVSSSPMGSVDDPGVARSVSKCI</sequence>
<gene>
    <name evidence="2" type="ORF">BKA67DRAFT_544947</name>
</gene>
<dbReference type="GeneID" id="70130196"/>
<proteinExistence type="predicted"/>
<dbReference type="Proteomes" id="UP000758603">
    <property type="component" value="Unassembled WGS sequence"/>
</dbReference>
<reference evidence="2" key="1">
    <citation type="journal article" date="2021" name="Nat. Commun.">
        <title>Genetic determinants of endophytism in the Arabidopsis root mycobiome.</title>
        <authorList>
            <person name="Mesny F."/>
            <person name="Miyauchi S."/>
            <person name="Thiergart T."/>
            <person name="Pickel B."/>
            <person name="Atanasova L."/>
            <person name="Karlsson M."/>
            <person name="Huettel B."/>
            <person name="Barry K.W."/>
            <person name="Haridas S."/>
            <person name="Chen C."/>
            <person name="Bauer D."/>
            <person name="Andreopoulos W."/>
            <person name="Pangilinan J."/>
            <person name="LaButti K."/>
            <person name="Riley R."/>
            <person name="Lipzen A."/>
            <person name="Clum A."/>
            <person name="Drula E."/>
            <person name="Henrissat B."/>
            <person name="Kohler A."/>
            <person name="Grigoriev I.V."/>
            <person name="Martin F.M."/>
            <person name="Hacquard S."/>
        </authorList>
    </citation>
    <scope>NUCLEOTIDE SEQUENCE</scope>
    <source>
        <strain evidence="2">MPI-SDFR-AT-0073</strain>
    </source>
</reference>
<name>A0A9P9A460_9PEZI</name>
<dbReference type="EMBL" id="JAGPXC010000001">
    <property type="protein sequence ID" value="KAH6659584.1"/>
    <property type="molecule type" value="Genomic_DNA"/>
</dbReference>
<dbReference type="RefSeq" id="XP_045963715.1">
    <property type="nucleotide sequence ID" value="XM_046101304.1"/>
</dbReference>
<keyword evidence="1" id="KW-0732">Signal</keyword>
<feature type="signal peptide" evidence="1">
    <location>
        <begin position="1"/>
        <end position="28"/>
    </location>
</feature>
<dbReference type="AlphaFoldDB" id="A0A9P9A460"/>
<evidence type="ECO:0000256" key="1">
    <source>
        <dbReference type="SAM" id="SignalP"/>
    </source>
</evidence>
<keyword evidence="3" id="KW-1185">Reference proteome</keyword>
<organism evidence="2 3">
    <name type="scientific">Truncatella angustata</name>
    <dbReference type="NCBI Taxonomy" id="152316"/>
    <lineage>
        <taxon>Eukaryota</taxon>
        <taxon>Fungi</taxon>
        <taxon>Dikarya</taxon>
        <taxon>Ascomycota</taxon>
        <taxon>Pezizomycotina</taxon>
        <taxon>Sordariomycetes</taxon>
        <taxon>Xylariomycetidae</taxon>
        <taxon>Amphisphaeriales</taxon>
        <taxon>Sporocadaceae</taxon>
        <taxon>Truncatella</taxon>
    </lineage>
</organism>
<evidence type="ECO:0000313" key="3">
    <source>
        <dbReference type="Proteomes" id="UP000758603"/>
    </source>
</evidence>
<evidence type="ECO:0000313" key="2">
    <source>
        <dbReference type="EMBL" id="KAH6659584.1"/>
    </source>
</evidence>
<comment type="caution">
    <text evidence="2">The sequence shown here is derived from an EMBL/GenBank/DDBJ whole genome shotgun (WGS) entry which is preliminary data.</text>
</comment>